<keyword evidence="1" id="KW-1133">Transmembrane helix</keyword>
<comment type="caution">
    <text evidence="3">The sequence shown here is derived from an EMBL/GenBank/DDBJ whole genome shotgun (WGS) entry which is preliminary data.</text>
</comment>
<dbReference type="SUPFAM" id="SSF48317">
    <property type="entry name" value="Acid phosphatase/Vanadium-dependent haloperoxidase"/>
    <property type="match status" value="1"/>
</dbReference>
<sequence length="214" mass="24110">MGEKRVVPRPLRRLLDWDTVMTDKFVKYVDRNYGPISKYKTTMKALEYSCHGIPWLLGTAAFIFLLQAASSRQLLVNIFIALIVDIVVVGVVKAITRRRRPATNKTEEMLVVVMMDKFSFPSGHCTRAVMLSVVISMQYDLFLPLWVLLQGWSGAVCVSRILLNRHHLLDVFGGIVIGVLEAWLMSQLWLSETSTAAVVNSFLDETQAGASYDI</sequence>
<dbReference type="InterPro" id="IPR000326">
    <property type="entry name" value="PAP2/HPO"/>
</dbReference>
<name>A0A8J4YDX7_CHIOP</name>
<evidence type="ECO:0000313" key="4">
    <source>
        <dbReference type="Proteomes" id="UP000770661"/>
    </source>
</evidence>
<feature type="transmembrane region" description="Helical" evidence="1">
    <location>
        <begin position="74"/>
        <end position="96"/>
    </location>
</feature>
<dbReference type="Pfam" id="PF01569">
    <property type="entry name" value="PAP2"/>
    <property type="match status" value="1"/>
</dbReference>
<dbReference type="Gene3D" id="1.20.144.10">
    <property type="entry name" value="Phosphatidic acid phosphatase type 2/haloperoxidase"/>
    <property type="match status" value="1"/>
</dbReference>
<gene>
    <name evidence="3" type="primary">Plpp6</name>
    <name evidence="3" type="ORF">GWK47_038562</name>
</gene>
<reference evidence="3" key="1">
    <citation type="submission" date="2020-07" db="EMBL/GenBank/DDBJ databases">
        <title>The High-quality genome of the commercially important snow crab, Chionoecetes opilio.</title>
        <authorList>
            <person name="Jeong J.-H."/>
            <person name="Ryu S."/>
        </authorList>
    </citation>
    <scope>NUCLEOTIDE SEQUENCE</scope>
    <source>
        <strain evidence="3">MADBK_172401_WGS</strain>
        <tissue evidence="3">Digestive gland</tissue>
    </source>
</reference>
<feature type="transmembrane region" description="Helical" evidence="1">
    <location>
        <begin position="48"/>
        <end position="68"/>
    </location>
</feature>
<dbReference type="Proteomes" id="UP000770661">
    <property type="component" value="Unassembled WGS sequence"/>
</dbReference>
<keyword evidence="1" id="KW-0812">Transmembrane</keyword>
<accession>A0A8J4YDX7</accession>
<feature type="transmembrane region" description="Helical" evidence="1">
    <location>
        <begin position="143"/>
        <end position="163"/>
    </location>
</feature>
<protein>
    <submittedName>
        <fullName evidence="3">Phospholipid phosphatase 6</fullName>
    </submittedName>
</protein>
<dbReference type="InterPro" id="IPR036938">
    <property type="entry name" value="PAP2/HPO_sf"/>
</dbReference>
<feature type="domain" description="Phosphatidic acid phosphatase type 2/haloperoxidase" evidence="2">
    <location>
        <begin position="73"/>
        <end position="186"/>
    </location>
</feature>
<dbReference type="EMBL" id="JACEEZ010005601">
    <property type="protein sequence ID" value="KAG0725502.1"/>
    <property type="molecule type" value="Genomic_DNA"/>
</dbReference>
<dbReference type="GO" id="GO:0042392">
    <property type="term" value="F:sphingosine-1-phosphate phosphatase activity"/>
    <property type="evidence" value="ECO:0007669"/>
    <property type="project" value="TreeGrafter"/>
</dbReference>
<dbReference type="SMART" id="SM00014">
    <property type="entry name" value="acidPPc"/>
    <property type="match status" value="1"/>
</dbReference>
<evidence type="ECO:0000313" key="3">
    <source>
        <dbReference type="EMBL" id="KAG0725502.1"/>
    </source>
</evidence>
<dbReference type="AlphaFoldDB" id="A0A8J4YDX7"/>
<keyword evidence="4" id="KW-1185">Reference proteome</keyword>
<proteinExistence type="predicted"/>
<dbReference type="PANTHER" id="PTHR14969:SF13">
    <property type="entry name" value="AT30094P"/>
    <property type="match status" value="1"/>
</dbReference>
<keyword evidence="1" id="KW-0472">Membrane</keyword>
<feature type="transmembrane region" description="Helical" evidence="1">
    <location>
        <begin position="117"/>
        <end position="137"/>
    </location>
</feature>
<evidence type="ECO:0000259" key="2">
    <source>
        <dbReference type="SMART" id="SM00014"/>
    </source>
</evidence>
<organism evidence="3 4">
    <name type="scientific">Chionoecetes opilio</name>
    <name type="common">Atlantic snow crab</name>
    <name type="synonym">Cancer opilio</name>
    <dbReference type="NCBI Taxonomy" id="41210"/>
    <lineage>
        <taxon>Eukaryota</taxon>
        <taxon>Metazoa</taxon>
        <taxon>Ecdysozoa</taxon>
        <taxon>Arthropoda</taxon>
        <taxon>Crustacea</taxon>
        <taxon>Multicrustacea</taxon>
        <taxon>Malacostraca</taxon>
        <taxon>Eumalacostraca</taxon>
        <taxon>Eucarida</taxon>
        <taxon>Decapoda</taxon>
        <taxon>Pleocyemata</taxon>
        <taxon>Brachyura</taxon>
        <taxon>Eubrachyura</taxon>
        <taxon>Majoidea</taxon>
        <taxon>Majidae</taxon>
        <taxon>Chionoecetes</taxon>
    </lineage>
</organism>
<evidence type="ECO:0000256" key="1">
    <source>
        <dbReference type="SAM" id="Phobius"/>
    </source>
</evidence>
<feature type="transmembrane region" description="Helical" evidence="1">
    <location>
        <begin position="168"/>
        <end position="190"/>
    </location>
</feature>
<dbReference type="OrthoDB" id="10266771at2759"/>
<dbReference type="CDD" id="cd03391">
    <property type="entry name" value="PAP2_containing_2_like"/>
    <property type="match status" value="1"/>
</dbReference>
<dbReference type="PANTHER" id="PTHR14969">
    <property type="entry name" value="SPHINGOSINE-1-PHOSPHATE PHOSPHOHYDROLASE"/>
    <property type="match status" value="1"/>
</dbReference>